<dbReference type="FunFam" id="3.30.70.270:FF:000001">
    <property type="entry name" value="Diguanylate cyclase domain protein"/>
    <property type="match status" value="1"/>
</dbReference>
<sequence length="337" mass="38254">MSNRHFAEENSMKRFKGFEPNTKIVMISRTIGELVFIIVILAIDFLPFSFRLFVALFTGISLLTGWILTIANLGDKPLLKDIGFYFEHILAVILFMGVAYMLWPYLGLTFMFALFPTVIAVTMVARFKKGLIISIFYVLGFIALYFFLTDKPTIFEYLFTVPLIISVSLLTAFLTKEIERLAITDNLTSVYNQRYFQQKLESYVRNPGKEGRFALLLVDVDDFKSYNDNYGHLEGDRILKKVAESMSMQLRKTDSLSRYGGEEFVAILPEADLKGAKKVAEKIRTAVHESLNIAKVTVSVGISVFPKNGRKEETILKAADMAMYEAKRKGKNQVCVA</sequence>
<feature type="transmembrane region" description="Helical" evidence="1">
    <location>
        <begin position="131"/>
        <end position="148"/>
    </location>
</feature>
<dbReference type="Gene3D" id="3.30.70.270">
    <property type="match status" value="1"/>
</dbReference>
<name>A0A0F9K416_9ZZZZ</name>
<dbReference type="GO" id="GO:0052621">
    <property type="term" value="F:diguanylate cyclase activity"/>
    <property type="evidence" value="ECO:0007669"/>
    <property type="project" value="TreeGrafter"/>
</dbReference>
<feature type="domain" description="GGDEF" evidence="2">
    <location>
        <begin position="211"/>
        <end position="337"/>
    </location>
</feature>
<accession>A0A0F9K416</accession>
<feature type="transmembrane region" description="Helical" evidence="1">
    <location>
        <begin position="49"/>
        <end position="70"/>
    </location>
</feature>
<proteinExistence type="predicted"/>
<dbReference type="GO" id="GO:0005886">
    <property type="term" value="C:plasma membrane"/>
    <property type="evidence" value="ECO:0007669"/>
    <property type="project" value="TreeGrafter"/>
</dbReference>
<feature type="transmembrane region" description="Helical" evidence="1">
    <location>
        <begin position="82"/>
        <end position="100"/>
    </location>
</feature>
<dbReference type="EMBL" id="LAZR01008758">
    <property type="protein sequence ID" value="KKM76718.1"/>
    <property type="molecule type" value="Genomic_DNA"/>
</dbReference>
<dbReference type="InterPro" id="IPR029787">
    <property type="entry name" value="Nucleotide_cyclase"/>
</dbReference>
<dbReference type="SUPFAM" id="SSF55073">
    <property type="entry name" value="Nucleotide cyclase"/>
    <property type="match status" value="1"/>
</dbReference>
<dbReference type="AlphaFoldDB" id="A0A0F9K416"/>
<evidence type="ECO:0000259" key="2">
    <source>
        <dbReference type="PROSITE" id="PS50887"/>
    </source>
</evidence>
<dbReference type="PROSITE" id="PS50887">
    <property type="entry name" value="GGDEF"/>
    <property type="match status" value="1"/>
</dbReference>
<organism evidence="3">
    <name type="scientific">marine sediment metagenome</name>
    <dbReference type="NCBI Taxonomy" id="412755"/>
    <lineage>
        <taxon>unclassified sequences</taxon>
        <taxon>metagenomes</taxon>
        <taxon>ecological metagenomes</taxon>
    </lineage>
</organism>
<dbReference type="InterPro" id="IPR000160">
    <property type="entry name" value="GGDEF_dom"/>
</dbReference>
<reference evidence="3" key="1">
    <citation type="journal article" date="2015" name="Nature">
        <title>Complex archaea that bridge the gap between prokaryotes and eukaryotes.</title>
        <authorList>
            <person name="Spang A."/>
            <person name="Saw J.H."/>
            <person name="Jorgensen S.L."/>
            <person name="Zaremba-Niedzwiedzka K."/>
            <person name="Martijn J."/>
            <person name="Lind A.E."/>
            <person name="van Eijk R."/>
            <person name="Schleper C."/>
            <person name="Guy L."/>
            <person name="Ettema T.J."/>
        </authorList>
    </citation>
    <scope>NUCLEOTIDE SEQUENCE</scope>
</reference>
<dbReference type="Pfam" id="PF00990">
    <property type="entry name" value="GGDEF"/>
    <property type="match status" value="1"/>
</dbReference>
<gene>
    <name evidence="3" type="ORF">LCGC14_1377310</name>
</gene>
<dbReference type="NCBIfam" id="TIGR00254">
    <property type="entry name" value="GGDEF"/>
    <property type="match status" value="1"/>
</dbReference>
<comment type="caution">
    <text evidence="3">The sequence shown here is derived from an EMBL/GenBank/DDBJ whole genome shotgun (WGS) entry which is preliminary data.</text>
</comment>
<feature type="transmembrane region" description="Helical" evidence="1">
    <location>
        <begin position="106"/>
        <end position="124"/>
    </location>
</feature>
<dbReference type="InterPro" id="IPR050469">
    <property type="entry name" value="Diguanylate_Cyclase"/>
</dbReference>
<dbReference type="PANTHER" id="PTHR45138">
    <property type="entry name" value="REGULATORY COMPONENTS OF SENSORY TRANSDUCTION SYSTEM"/>
    <property type="match status" value="1"/>
</dbReference>
<keyword evidence="1" id="KW-1133">Transmembrane helix</keyword>
<dbReference type="InterPro" id="IPR043128">
    <property type="entry name" value="Rev_trsase/Diguanyl_cyclase"/>
</dbReference>
<dbReference type="SMART" id="SM00267">
    <property type="entry name" value="GGDEF"/>
    <property type="match status" value="1"/>
</dbReference>
<feature type="transmembrane region" description="Helical" evidence="1">
    <location>
        <begin position="21"/>
        <end position="43"/>
    </location>
</feature>
<dbReference type="GO" id="GO:1902201">
    <property type="term" value="P:negative regulation of bacterial-type flagellum-dependent cell motility"/>
    <property type="evidence" value="ECO:0007669"/>
    <property type="project" value="TreeGrafter"/>
</dbReference>
<evidence type="ECO:0000256" key="1">
    <source>
        <dbReference type="SAM" id="Phobius"/>
    </source>
</evidence>
<keyword evidence="1" id="KW-0812">Transmembrane</keyword>
<dbReference type="GO" id="GO:0043709">
    <property type="term" value="P:cell adhesion involved in single-species biofilm formation"/>
    <property type="evidence" value="ECO:0007669"/>
    <property type="project" value="TreeGrafter"/>
</dbReference>
<keyword evidence="1" id="KW-0472">Membrane</keyword>
<dbReference type="CDD" id="cd01949">
    <property type="entry name" value="GGDEF"/>
    <property type="match status" value="1"/>
</dbReference>
<protein>
    <recommendedName>
        <fullName evidence="2">GGDEF domain-containing protein</fullName>
    </recommendedName>
</protein>
<dbReference type="PANTHER" id="PTHR45138:SF9">
    <property type="entry name" value="DIGUANYLATE CYCLASE DGCM-RELATED"/>
    <property type="match status" value="1"/>
</dbReference>
<evidence type="ECO:0000313" key="3">
    <source>
        <dbReference type="EMBL" id="KKM76718.1"/>
    </source>
</evidence>
<feature type="transmembrane region" description="Helical" evidence="1">
    <location>
        <begin position="154"/>
        <end position="174"/>
    </location>
</feature>